<keyword evidence="1 4" id="KW-0732">Signal</keyword>
<dbReference type="GO" id="GO:0071555">
    <property type="term" value="P:cell wall organization"/>
    <property type="evidence" value="ECO:0007669"/>
    <property type="project" value="UniProtKB-KW"/>
</dbReference>
<dbReference type="PANTHER" id="PTHR34183">
    <property type="entry name" value="ENDOLYTIC PEPTIDOGLYCAN TRANSGLYCOSYLASE RLPA"/>
    <property type="match status" value="1"/>
</dbReference>
<dbReference type="EC" id="4.2.2.-" evidence="4"/>
<dbReference type="Pfam" id="PF03330">
    <property type="entry name" value="DPBB_1"/>
    <property type="match status" value="1"/>
</dbReference>
<dbReference type="GO" id="GO:0008932">
    <property type="term" value="F:lytic endotransglycosylase activity"/>
    <property type="evidence" value="ECO:0007669"/>
    <property type="project" value="UniProtKB-UniRule"/>
</dbReference>
<evidence type="ECO:0000256" key="6">
    <source>
        <dbReference type="SAM" id="MobiDB-lite"/>
    </source>
</evidence>
<dbReference type="SUPFAM" id="SSF110997">
    <property type="entry name" value="Sporulation related repeat"/>
    <property type="match status" value="1"/>
</dbReference>
<feature type="signal peptide" evidence="4">
    <location>
        <begin position="1"/>
        <end position="28"/>
    </location>
</feature>
<protein>
    <recommendedName>
        <fullName evidence="4">Endolytic peptidoglycan transglycosylase RlpA</fullName>
        <ecNumber evidence="4">4.2.2.-</ecNumber>
    </recommendedName>
</protein>
<comment type="caution">
    <text evidence="8">The sequence shown here is derived from an EMBL/GenBank/DDBJ whole genome shotgun (WGS) entry which is preliminary data.</text>
</comment>
<gene>
    <name evidence="4" type="primary">rlpA</name>
    <name evidence="8" type="ORF">XhyaCFBP1156_11255</name>
</gene>
<evidence type="ECO:0000256" key="2">
    <source>
        <dbReference type="ARBA" id="ARBA00023239"/>
    </source>
</evidence>
<evidence type="ECO:0000256" key="5">
    <source>
        <dbReference type="RuleBase" id="RU003495"/>
    </source>
</evidence>
<dbReference type="PANTHER" id="PTHR34183:SF1">
    <property type="entry name" value="ENDOLYTIC PEPTIDOGLYCAN TRANSGLYCOSYLASE RLPA"/>
    <property type="match status" value="1"/>
</dbReference>
<dbReference type="EMBL" id="MDEG01000008">
    <property type="protein sequence ID" value="PPU97549.1"/>
    <property type="molecule type" value="Genomic_DNA"/>
</dbReference>
<reference evidence="9" key="1">
    <citation type="submission" date="2016-08" db="EMBL/GenBank/DDBJ databases">
        <authorList>
            <person name="Merda D."/>
            <person name="Briand M."/>
            <person name="Taghouti G."/>
            <person name="Carrere S."/>
            <person name="Gouzy J."/>
            <person name="Portier P."/>
            <person name="Jacques M.-A."/>
            <person name="Fischer-Le Saux M."/>
        </authorList>
    </citation>
    <scope>NUCLEOTIDE SEQUENCE [LARGE SCALE GENOMIC DNA]</scope>
    <source>
        <strain evidence="9">CFBP1156</strain>
    </source>
</reference>
<dbReference type="GO" id="GO:0009279">
    <property type="term" value="C:cell outer membrane"/>
    <property type="evidence" value="ECO:0007669"/>
    <property type="project" value="TreeGrafter"/>
</dbReference>
<dbReference type="InterPro" id="IPR007730">
    <property type="entry name" value="SPOR-like_dom"/>
</dbReference>
<evidence type="ECO:0000256" key="1">
    <source>
        <dbReference type="ARBA" id="ARBA00022729"/>
    </source>
</evidence>
<feature type="region of interest" description="Disordered" evidence="6">
    <location>
        <begin position="41"/>
        <end position="65"/>
    </location>
</feature>
<organism evidence="8 9">
    <name type="scientific">Xanthomonas hyacinthi</name>
    <dbReference type="NCBI Taxonomy" id="56455"/>
    <lineage>
        <taxon>Bacteria</taxon>
        <taxon>Pseudomonadati</taxon>
        <taxon>Pseudomonadota</taxon>
        <taxon>Gammaproteobacteria</taxon>
        <taxon>Lysobacterales</taxon>
        <taxon>Lysobacteraceae</taxon>
        <taxon>Xanthomonas</taxon>
    </lineage>
</organism>
<dbReference type="PROSITE" id="PS51724">
    <property type="entry name" value="SPOR"/>
    <property type="match status" value="1"/>
</dbReference>
<dbReference type="SUPFAM" id="SSF50685">
    <property type="entry name" value="Barwin-like endoglucanases"/>
    <property type="match status" value="1"/>
</dbReference>
<comment type="similarity">
    <text evidence="4 5">Belongs to the RlpA family.</text>
</comment>
<accession>A0A2S7EWL2</accession>
<dbReference type="Gene3D" id="2.40.40.10">
    <property type="entry name" value="RlpA-like domain"/>
    <property type="match status" value="1"/>
</dbReference>
<dbReference type="InterPro" id="IPR034718">
    <property type="entry name" value="RlpA"/>
</dbReference>
<dbReference type="GO" id="GO:0000270">
    <property type="term" value="P:peptidoglycan metabolic process"/>
    <property type="evidence" value="ECO:0007669"/>
    <property type="project" value="UniProtKB-UniRule"/>
</dbReference>
<dbReference type="InterPro" id="IPR036680">
    <property type="entry name" value="SPOR-like_sf"/>
</dbReference>
<evidence type="ECO:0000259" key="7">
    <source>
        <dbReference type="PROSITE" id="PS51724"/>
    </source>
</evidence>
<dbReference type="CDD" id="cd22268">
    <property type="entry name" value="DPBB_RlpA-like"/>
    <property type="match status" value="1"/>
</dbReference>
<dbReference type="AlphaFoldDB" id="A0A2S7EWL2"/>
<evidence type="ECO:0000313" key="9">
    <source>
        <dbReference type="Proteomes" id="UP000238261"/>
    </source>
</evidence>
<keyword evidence="3 4" id="KW-0961">Cell wall biogenesis/degradation</keyword>
<dbReference type="InterPro" id="IPR036908">
    <property type="entry name" value="RlpA-like_sf"/>
</dbReference>
<comment type="function">
    <text evidence="4">Lytic transglycosylase with a strong preference for naked glycan strands that lack stem peptides.</text>
</comment>
<dbReference type="FunFam" id="2.40.40.10:FF:000003">
    <property type="entry name" value="Endolytic peptidoglycan transglycosylase RlpA"/>
    <property type="match status" value="1"/>
</dbReference>
<dbReference type="InterPro" id="IPR012997">
    <property type="entry name" value="RplA"/>
</dbReference>
<dbReference type="Proteomes" id="UP000238261">
    <property type="component" value="Unassembled WGS sequence"/>
</dbReference>
<dbReference type="RefSeq" id="WP_046979564.1">
    <property type="nucleotide sequence ID" value="NZ_CP043476.1"/>
</dbReference>
<evidence type="ECO:0000313" key="8">
    <source>
        <dbReference type="EMBL" id="PPU97549.1"/>
    </source>
</evidence>
<evidence type="ECO:0000256" key="3">
    <source>
        <dbReference type="ARBA" id="ARBA00023316"/>
    </source>
</evidence>
<name>A0A2S7EWL2_9XANT</name>
<proteinExistence type="inferred from homology"/>
<feature type="domain" description="SPOR" evidence="7">
    <location>
        <begin position="406"/>
        <end position="485"/>
    </location>
</feature>
<evidence type="ECO:0000256" key="4">
    <source>
        <dbReference type="HAMAP-Rule" id="MF_02071"/>
    </source>
</evidence>
<dbReference type="GO" id="GO:0042834">
    <property type="term" value="F:peptidoglycan binding"/>
    <property type="evidence" value="ECO:0007669"/>
    <property type="project" value="InterPro"/>
</dbReference>
<keyword evidence="9" id="KW-1185">Reference proteome</keyword>
<feature type="chain" id="PRO_5015793805" description="Endolytic peptidoglycan transglycosylase RlpA" evidence="4">
    <location>
        <begin position="29"/>
        <end position="485"/>
    </location>
</feature>
<dbReference type="InterPro" id="IPR009009">
    <property type="entry name" value="RlpA-like_DPBB"/>
</dbReference>
<dbReference type="OrthoDB" id="9779128at2"/>
<dbReference type="NCBIfam" id="TIGR00413">
    <property type="entry name" value="rlpA"/>
    <property type="match status" value="1"/>
</dbReference>
<keyword evidence="2 4" id="KW-0456">Lyase</keyword>
<sequence length="485" mass="49268" precursor="true">MNPNALLRIVPVVALLALAACSSAPKKAAGGGAAPGVRVEGRGPAHVATGCPSTSPYAPAKEDPSTRGNYTAGGLYAPGVSDSTPDYVPNVACIPEPLVTNEPRSAVGNRSPYMVLGREYTIIDDPHSYVERGTASYYGSKFHGRLTSNREVYDMYAFTAAHKTLPLPSFALVTNLDNGESVVVRVNDRGPFHDDRVIDLSYAAAVKLGITGKGTGRVEVRGLTPADNGNLLASRRTGKQVATGTALASAAAAGSAAQSAAARRATDMDNLVKALPAKPATVVAAASVSARSTATASAAAPSAASASAAAAALPEGERWRYRVLADADTAANADHFDDWMKSRGVRVATGKPTKAAVTVAATPVPPRRVTATAAPASTATTVAAAAPAPVAPVASATRAAADSAAARGPLGILLQVASFASRENANRALLQLASAGIVGASVSDIVSGGRTLWRLRVAAEDHGRATELASRIAGLGFGRPQIVKD</sequence>
<dbReference type="HAMAP" id="MF_02071">
    <property type="entry name" value="RlpA"/>
    <property type="match status" value="1"/>
</dbReference>
<dbReference type="Pfam" id="PF05036">
    <property type="entry name" value="SPOR"/>
    <property type="match status" value="1"/>
</dbReference>